<accession>A0ABS9E2I7</accession>
<evidence type="ECO:0000256" key="1">
    <source>
        <dbReference type="SAM" id="SignalP"/>
    </source>
</evidence>
<dbReference type="RefSeq" id="WP_235705429.1">
    <property type="nucleotide sequence ID" value="NZ_JAKGBZ010000040.1"/>
</dbReference>
<feature type="signal peptide" evidence="1">
    <location>
        <begin position="1"/>
        <end position="24"/>
    </location>
</feature>
<dbReference type="Gene3D" id="2.40.160.10">
    <property type="entry name" value="Porin"/>
    <property type="match status" value="1"/>
</dbReference>
<dbReference type="EMBL" id="JAKGBZ010000040">
    <property type="protein sequence ID" value="MCF3948146.1"/>
    <property type="molecule type" value="Genomic_DNA"/>
</dbReference>
<gene>
    <name evidence="2" type="ORF">L2A60_15840</name>
</gene>
<reference evidence="2 3" key="1">
    <citation type="submission" date="2022-01" db="EMBL/GenBank/DDBJ databases">
        <authorList>
            <person name="Won M."/>
            <person name="Kim S.-J."/>
            <person name="Kwon S.-W."/>
        </authorList>
    </citation>
    <scope>NUCLEOTIDE SEQUENCE [LARGE SCALE GENOMIC DNA]</scope>
    <source>
        <strain evidence="2 3">KCTC 23505</strain>
    </source>
</reference>
<keyword evidence="1" id="KW-0732">Signal</keyword>
<keyword evidence="3" id="KW-1185">Reference proteome</keyword>
<proteinExistence type="predicted"/>
<dbReference type="SUPFAM" id="SSF56935">
    <property type="entry name" value="Porins"/>
    <property type="match status" value="1"/>
</dbReference>
<evidence type="ECO:0000313" key="2">
    <source>
        <dbReference type="EMBL" id="MCF3948146.1"/>
    </source>
</evidence>
<sequence>MRKFLLASVATLGMVAGISGTAYAQAAKPPAPGTLVVHLNGLLNDQINDIGSTANTVNTSAGAYKLNPIGMTGFLRLYPGFDAQTEGGLQYGVATELRTAFTTAGQGIHEAGPGVESMVIRRAYAYVGTKEAGFVRFGQTDGIWDLLSTGEYFNYGDGNLWDSDGGVGVGAAVPSQAAPHALFTYEGALYTTNKIVYVSPDIAGFQAGIDFEPNSNGFKEGELCTGGTSSCATLASAPGGAGAFRRKNTFTGGVSYSSEFNGTGVKLMADYLMSSPIGNSSGAPIETIISPETGSITHETSFKRMGIAQLSGQVTYAGFLLGADMKDGQVNNGYSFLLPGQRNALFYEVTGEYTAGPYTLGIQYFNNQAAGAHLPGNGTARTETDYGFDIGANYALTPHFGVYAVYLYGHRHQLGYDFISSTADSTAFNNVQAQAISAGAQLKW</sequence>
<name>A0ABS9E2I7_9PROT</name>
<dbReference type="InterPro" id="IPR023614">
    <property type="entry name" value="Porin_dom_sf"/>
</dbReference>
<comment type="caution">
    <text evidence="2">The sequence shown here is derived from an EMBL/GenBank/DDBJ whole genome shotgun (WGS) entry which is preliminary data.</text>
</comment>
<evidence type="ECO:0000313" key="3">
    <source>
        <dbReference type="Proteomes" id="UP001521209"/>
    </source>
</evidence>
<protein>
    <submittedName>
        <fullName evidence="2">Porin</fullName>
    </submittedName>
</protein>
<dbReference type="Proteomes" id="UP001521209">
    <property type="component" value="Unassembled WGS sequence"/>
</dbReference>
<feature type="chain" id="PRO_5045877123" evidence="1">
    <location>
        <begin position="25"/>
        <end position="444"/>
    </location>
</feature>
<organism evidence="2 3">
    <name type="scientific">Acidiphilium iwatense</name>
    <dbReference type="NCBI Taxonomy" id="768198"/>
    <lineage>
        <taxon>Bacteria</taxon>
        <taxon>Pseudomonadati</taxon>
        <taxon>Pseudomonadota</taxon>
        <taxon>Alphaproteobacteria</taxon>
        <taxon>Acetobacterales</taxon>
        <taxon>Acidocellaceae</taxon>
        <taxon>Acidiphilium</taxon>
    </lineage>
</organism>